<sequence length="285" mass="31821">MPQALDIDHLRQWIGRSEQLHDSVTTAPLRALTATLDRDDAPQETGAAIPPLWHWLYFLPAAPQSQLGPDGHPQRGGFLPPVPLPRRMWAGSQLHFHQPLRVGQSIVRTSRIADVRLKEGRTGPLVFVNVDHRIEADGALAIEERHDIVYRDMPAPGEAAPPPVLATTDATWSRRIAPDDVLLFRYSALTFNGHRIHYDRRYVTEVEGYPGLVVHGPLIATLLLDLLRRHRPEATVRQFGFHAMKPTFDTESFEVCGAPDGDGTVRLWARDHLGHLTMDATATLG</sequence>
<keyword evidence="3" id="KW-1185">Reference proteome</keyword>
<dbReference type="SUPFAM" id="SSF54637">
    <property type="entry name" value="Thioesterase/thiol ester dehydrase-isomerase"/>
    <property type="match status" value="2"/>
</dbReference>
<dbReference type="InterPro" id="IPR052741">
    <property type="entry name" value="Mitochondrial_HTD2"/>
</dbReference>
<protein>
    <submittedName>
        <fullName evidence="2">Acyl-CoA dehydrogenase</fullName>
    </submittedName>
</protein>
<dbReference type="PANTHER" id="PTHR28152:SF1">
    <property type="entry name" value="HYDROXYACYL-THIOESTER DEHYDRATASE TYPE 2, MITOCHONDRIAL"/>
    <property type="match status" value="1"/>
</dbReference>
<dbReference type="AlphaFoldDB" id="A0A147GN50"/>
<evidence type="ECO:0000313" key="3">
    <source>
        <dbReference type="Proteomes" id="UP000072741"/>
    </source>
</evidence>
<dbReference type="PATRIC" id="fig|433924.3.peg.1323"/>
<dbReference type="RefSeq" id="WP_058643948.1">
    <property type="nucleotide sequence ID" value="NZ_LDSL01000150.1"/>
</dbReference>
<dbReference type="OrthoDB" id="7183822at2"/>
<evidence type="ECO:0000259" key="1">
    <source>
        <dbReference type="Pfam" id="PF13452"/>
    </source>
</evidence>
<accession>A0A147GN50</accession>
<reference evidence="2 3" key="1">
    <citation type="journal article" date="2016" name="Front. Microbiol.">
        <title>Genomic Resource of Rice Seed Associated Bacteria.</title>
        <authorList>
            <person name="Midha S."/>
            <person name="Bansal K."/>
            <person name="Sharma S."/>
            <person name="Kumar N."/>
            <person name="Patil P.P."/>
            <person name="Chaudhry V."/>
            <person name="Patil P.B."/>
        </authorList>
    </citation>
    <scope>NUCLEOTIDE SEQUENCE [LARGE SCALE GENOMIC DNA]</scope>
    <source>
        <strain evidence="2 3">NS331</strain>
    </source>
</reference>
<comment type="caution">
    <text evidence="2">The sequence shown here is derived from an EMBL/GenBank/DDBJ whole genome shotgun (WGS) entry which is preliminary data.</text>
</comment>
<dbReference type="Gene3D" id="3.10.129.10">
    <property type="entry name" value="Hotdog Thioesterase"/>
    <property type="match status" value="2"/>
</dbReference>
<dbReference type="PANTHER" id="PTHR28152">
    <property type="entry name" value="HYDROXYACYL-THIOESTER DEHYDRATASE TYPE 2, MITOCHONDRIAL"/>
    <property type="match status" value="1"/>
</dbReference>
<dbReference type="Pfam" id="PF13452">
    <property type="entry name" value="FAS1_DH_region"/>
    <property type="match status" value="1"/>
</dbReference>
<dbReference type="EMBL" id="LDSL01000150">
    <property type="protein sequence ID" value="KTT15261.1"/>
    <property type="molecule type" value="Genomic_DNA"/>
</dbReference>
<dbReference type="InterPro" id="IPR029069">
    <property type="entry name" value="HotDog_dom_sf"/>
</dbReference>
<gene>
    <name evidence="2" type="ORF">NS331_21325</name>
</gene>
<name>A0A147GN50_9BURK</name>
<proteinExistence type="predicted"/>
<dbReference type="InterPro" id="IPR039569">
    <property type="entry name" value="FAS1-like_DH_region"/>
</dbReference>
<evidence type="ECO:0000313" key="2">
    <source>
        <dbReference type="EMBL" id="KTT15261.1"/>
    </source>
</evidence>
<organism evidence="2 3">
    <name type="scientific">Pseudacidovorax intermedius</name>
    <dbReference type="NCBI Taxonomy" id="433924"/>
    <lineage>
        <taxon>Bacteria</taxon>
        <taxon>Pseudomonadati</taxon>
        <taxon>Pseudomonadota</taxon>
        <taxon>Betaproteobacteria</taxon>
        <taxon>Burkholderiales</taxon>
        <taxon>Comamonadaceae</taxon>
        <taxon>Pseudacidovorax</taxon>
    </lineage>
</organism>
<dbReference type="GO" id="GO:0019171">
    <property type="term" value="F:(3R)-hydroxyacyl-[acyl-carrier-protein] dehydratase activity"/>
    <property type="evidence" value="ECO:0007669"/>
    <property type="project" value="TreeGrafter"/>
</dbReference>
<feature type="domain" description="FAS1-like dehydratase" evidence="1">
    <location>
        <begin position="78"/>
        <end position="140"/>
    </location>
</feature>
<dbReference type="Proteomes" id="UP000072741">
    <property type="component" value="Unassembled WGS sequence"/>
</dbReference>